<evidence type="ECO:0000256" key="1">
    <source>
        <dbReference type="ARBA" id="ARBA00004141"/>
    </source>
</evidence>
<feature type="transmembrane region" description="Helical" evidence="6">
    <location>
        <begin position="265"/>
        <end position="287"/>
    </location>
</feature>
<comment type="similarity">
    <text evidence="5">Belongs to the SAT4 family.</text>
</comment>
<keyword evidence="4 6" id="KW-0472">Membrane</keyword>
<dbReference type="InterPro" id="IPR052337">
    <property type="entry name" value="SAT4-like"/>
</dbReference>
<feature type="transmembrane region" description="Helical" evidence="6">
    <location>
        <begin position="192"/>
        <end position="215"/>
    </location>
</feature>
<dbReference type="PANTHER" id="PTHR33048:SF92">
    <property type="entry name" value="INTEGRAL MEMBRANE PROTEIN"/>
    <property type="match status" value="1"/>
</dbReference>
<dbReference type="AlphaFoldDB" id="A0A2T2N7J8"/>
<dbReference type="Pfam" id="PF20684">
    <property type="entry name" value="Fung_rhodopsin"/>
    <property type="match status" value="1"/>
</dbReference>
<feature type="transmembrane region" description="Helical" evidence="6">
    <location>
        <begin position="147"/>
        <end position="169"/>
    </location>
</feature>
<evidence type="ECO:0000313" key="9">
    <source>
        <dbReference type="Proteomes" id="UP000240883"/>
    </source>
</evidence>
<organism evidence="8 9">
    <name type="scientific">Corynespora cassiicola Philippines</name>
    <dbReference type="NCBI Taxonomy" id="1448308"/>
    <lineage>
        <taxon>Eukaryota</taxon>
        <taxon>Fungi</taxon>
        <taxon>Dikarya</taxon>
        <taxon>Ascomycota</taxon>
        <taxon>Pezizomycotina</taxon>
        <taxon>Dothideomycetes</taxon>
        <taxon>Pleosporomycetidae</taxon>
        <taxon>Pleosporales</taxon>
        <taxon>Corynesporascaceae</taxon>
        <taxon>Corynespora</taxon>
    </lineage>
</organism>
<comment type="subcellular location">
    <subcellularLocation>
        <location evidence="1">Membrane</location>
        <topology evidence="1">Multi-pass membrane protein</topology>
    </subcellularLocation>
</comment>
<evidence type="ECO:0000259" key="7">
    <source>
        <dbReference type="Pfam" id="PF20684"/>
    </source>
</evidence>
<keyword evidence="2 6" id="KW-0812">Transmembrane</keyword>
<reference evidence="8 9" key="1">
    <citation type="journal article" date="2018" name="Front. Microbiol.">
        <title>Genome-Wide Analysis of Corynespora cassiicola Leaf Fall Disease Putative Effectors.</title>
        <authorList>
            <person name="Lopez D."/>
            <person name="Ribeiro S."/>
            <person name="Label P."/>
            <person name="Fumanal B."/>
            <person name="Venisse J.S."/>
            <person name="Kohler A."/>
            <person name="de Oliveira R.R."/>
            <person name="Labutti K."/>
            <person name="Lipzen A."/>
            <person name="Lail K."/>
            <person name="Bauer D."/>
            <person name="Ohm R.A."/>
            <person name="Barry K.W."/>
            <person name="Spatafora J."/>
            <person name="Grigoriev I.V."/>
            <person name="Martin F.M."/>
            <person name="Pujade-Renaud V."/>
        </authorList>
    </citation>
    <scope>NUCLEOTIDE SEQUENCE [LARGE SCALE GENOMIC DNA]</scope>
    <source>
        <strain evidence="8 9">Philippines</strain>
    </source>
</reference>
<feature type="transmembrane region" description="Helical" evidence="6">
    <location>
        <begin position="227"/>
        <end position="245"/>
    </location>
</feature>
<dbReference type="GO" id="GO:0016020">
    <property type="term" value="C:membrane"/>
    <property type="evidence" value="ECO:0007669"/>
    <property type="project" value="UniProtKB-SubCell"/>
</dbReference>
<dbReference type="OrthoDB" id="444631at2759"/>
<keyword evidence="9" id="KW-1185">Reference proteome</keyword>
<proteinExistence type="inferred from homology"/>
<evidence type="ECO:0000256" key="3">
    <source>
        <dbReference type="ARBA" id="ARBA00022989"/>
    </source>
</evidence>
<feature type="transmembrane region" description="Helical" evidence="6">
    <location>
        <begin position="113"/>
        <end position="135"/>
    </location>
</feature>
<evidence type="ECO:0000313" key="8">
    <source>
        <dbReference type="EMBL" id="PSN61404.1"/>
    </source>
</evidence>
<evidence type="ECO:0000256" key="2">
    <source>
        <dbReference type="ARBA" id="ARBA00022692"/>
    </source>
</evidence>
<evidence type="ECO:0000256" key="4">
    <source>
        <dbReference type="ARBA" id="ARBA00023136"/>
    </source>
</evidence>
<dbReference type="PANTHER" id="PTHR33048">
    <property type="entry name" value="PTH11-LIKE INTEGRAL MEMBRANE PROTEIN (AFU_ORTHOLOGUE AFUA_5G11245)"/>
    <property type="match status" value="1"/>
</dbReference>
<accession>A0A2T2N7J8</accession>
<name>A0A2T2N7J8_CORCC</name>
<protein>
    <recommendedName>
        <fullName evidence="7">Rhodopsin domain-containing protein</fullName>
    </recommendedName>
</protein>
<gene>
    <name evidence="8" type="ORF">BS50DRAFT_578420</name>
</gene>
<evidence type="ECO:0000256" key="6">
    <source>
        <dbReference type="SAM" id="Phobius"/>
    </source>
</evidence>
<dbReference type="InterPro" id="IPR049326">
    <property type="entry name" value="Rhodopsin_dom_fungi"/>
</dbReference>
<sequence>MDDFSPEVNHALDSASRIKRADTIVLVAVLFGLSVFSLVARVALKLFDRRRFALDDYLMFFGIACLSTGVGIFYSGLDNLYLGTALVVNPLLIAELPPDSFRIFLSWNLNARLSSAVILFWTTTFCVKYSFLAFFHRIVKPIKELKLFWWFTLVITSLVWILLIMYPFIMCPYYNTAALKCFDANYEKRFKILQSLGTVLDILTDVMIVSIPILALRKTTMILRQKLAIGIFLCLSVVMIILAIIRSLSLPGPVSRARDVPWTILWVYLESAVAVIMVSLTAFRTLFTLRREERRQREERLKWSPNTWKDVAMPWRKEAWTSSIESDTEQGLPEIPNATLTGMRTAIWGGKDDATRPEDTARRSVIVGTIVARSVSPWETPAEWVDREQRRSQI</sequence>
<keyword evidence="3 6" id="KW-1133">Transmembrane helix</keyword>
<dbReference type="STRING" id="1448308.A0A2T2N7J8"/>
<dbReference type="EMBL" id="KZ678144">
    <property type="protein sequence ID" value="PSN61404.1"/>
    <property type="molecule type" value="Genomic_DNA"/>
</dbReference>
<feature type="domain" description="Rhodopsin" evidence="7">
    <location>
        <begin position="40"/>
        <end position="287"/>
    </location>
</feature>
<evidence type="ECO:0000256" key="5">
    <source>
        <dbReference type="ARBA" id="ARBA00038359"/>
    </source>
</evidence>
<feature type="transmembrane region" description="Helical" evidence="6">
    <location>
        <begin position="56"/>
        <end position="77"/>
    </location>
</feature>
<feature type="transmembrane region" description="Helical" evidence="6">
    <location>
        <begin position="24"/>
        <end position="44"/>
    </location>
</feature>
<dbReference type="Proteomes" id="UP000240883">
    <property type="component" value="Unassembled WGS sequence"/>
</dbReference>